<dbReference type="AlphaFoldDB" id="A0A2W5TJG1"/>
<dbReference type="EMBL" id="QFQP01000008">
    <property type="protein sequence ID" value="PZR13937.1"/>
    <property type="molecule type" value="Genomic_DNA"/>
</dbReference>
<dbReference type="Proteomes" id="UP000249061">
    <property type="component" value="Unassembled WGS sequence"/>
</dbReference>
<evidence type="ECO:0000313" key="2">
    <source>
        <dbReference type="EMBL" id="PZR13937.1"/>
    </source>
</evidence>
<feature type="chain" id="PRO_5016012714" evidence="1">
    <location>
        <begin position="19"/>
        <end position="133"/>
    </location>
</feature>
<keyword evidence="1" id="KW-0732">Signal</keyword>
<name>A0A2W5TJG1_9BACT</name>
<comment type="caution">
    <text evidence="2">The sequence shown here is derived from an EMBL/GenBank/DDBJ whole genome shotgun (WGS) entry which is preliminary data.</text>
</comment>
<accession>A0A2W5TJG1</accession>
<sequence>MNKLLLFSVFAWSVNAFAAEEFYEVSTAGTTTKLKAGESGKLVISISTKNGGHVSDKAPLKIELSSKESKFTKDKLSLTDSVAPKEADPKFEVGFTPAVQGPTTVEAKMTFFICSEQQCARQTRTLSLPVEVM</sequence>
<dbReference type="SUPFAM" id="SSF51246">
    <property type="entry name" value="Rudiment single hybrid motif"/>
    <property type="match status" value="1"/>
</dbReference>
<feature type="signal peptide" evidence="1">
    <location>
        <begin position="1"/>
        <end position="18"/>
    </location>
</feature>
<organism evidence="2 3">
    <name type="scientific">Archangium gephyra</name>
    <dbReference type="NCBI Taxonomy" id="48"/>
    <lineage>
        <taxon>Bacteria</taxon>
        <taxon>Pseudomonadati</taxon>
        <taxon>Myxococcota</taxon>
        <taxon>Myxococcia</taxon>
        <taxon>Myxococcales</taxon>
        <taxon>Cystobacterineae</taxon>
        <taxon>Archangiaceae</taxon>
        <taxon>Archangium</taxon>
    </lineage>
</organism>
<reference evidence="2 3" key="1">
    <citation type="submission" date="2017-08" db="EMBL/GenBank/DDBJ databases">
        <title>Infants hospitalized years apart are colonized by the same room-sourced microbial strains.</title>
        <authorList>
            <person name="Brooks B."/>
            <person name="Olm M.R."/>
            <person name="Firek B.A."/>
            <person name="Baker R."/>
            <person name="Thomas B.C."/>
            <person name="Morowitz M.J."/>
            <person name="Banfield J.F."/>
        </authorList>
    </citation>
    <scope>NUCLEOTIDE SEQUENCE [LARGE SCALE GENOMIC DNA]</scope>
    <source>
        <strain evidence="2">S2_003_000_R2_14</strain>
    </source>
</reference>
<proteinExistence type="predicted"/>
<dbReference type="InterPro" id="IPR011054">
    <property type="entry name" value="Rudment_hybrid_motif"/>
</dbReference>
<gene>
    <name evidence="2" type="ORF">DI536_11440</name>
</gene>
<evidence type="ECO:0000313" key="3">
    <source>
        <dbReference type="Proteomes" id="UP000249061"/>
    </source>
</evidence>
<evidence type="ECO:0000256" key="1">
    <source>
        <dbReference type="SAM" id="SignalP"/>
    </source>
</evidence>
<protein>
    <submittedName>
        <fullName evidence="2">Uncharacterized protein</fullName>
    </submittedName>
</protein>